<gene>
    <name evidence="1" type="ORF">OWV82_014376</name>
</gene>
<name>A0ACC1XP30_MELAZ</name>
<evidence type="ECO:0000313" key="1">
    <source>
        <dbReference type="EMBL" id="KAJ4712065.1"/>
    </source>
</evidence>
<protein>
    <submittedName>
        <fullName evidence="1">Kinesin-like protein</fullName>
    </submittedName>
</protein>
<sequence>MGENREFDSSTGTPGVNFEKVESRESMAEGNQLSTLVEWLNVIIPDLNLPLEASEEDLRTCLADGTVLCSILNKLSPGLVEMDASFEPGPANVKRFLAAMDDMGLPRFELSDLEQGYMVPVVQCLRSLRASFSFYGEEDNFLDHSMKRWDDVTSEESALMHHLAQKFHDVLQLKEGCYADVSDDKILEFINSSSIDNASTKSLFSIVNRILDECTERKNGDVPHRVAWLLRIVVQLIERRTASQYHNFKNQNNLFRAREEKYKSRIKVIETLAKGTAEEHQVVVNELERIKSEKTKLEQKEKLEEQNVRRLKKENDHRDVEISALKQELETAKRMNEMYRLQMQEQAEKTKVVSEKKLKELELLLIDSKKKVEELESFSESKSLRWKMKECTYQSFINHQFGIIQDLRIAFESTKHEVLQTKKNYLKEFDRLGLKLTGLIEAAENYHEVLSENRRLYNEVQDLKGNIRVYCRIRPFLPGQTKKQTTIEYIGENGDLVVSNPLKHGKENHRLFKFNKVFGPETSQEEVFLDTQPLIRSVLDGFNVCIFAYGQTGSGKTYTMSGPSISATEDWGVNYRALNDLFQISQSRKNSILYEVGVQMVEIYNEQVRDLLSSDGPQKRLGIWNTTLPNGLAVPEASMYTVKSTTDVLELMNIGLMNRAVCATALNERSSRSHSVLTVHVRGTELQAGATLRGSLHLIDLAGSERVDRSEATGDRLKEAQHINKSLSALGDVISALAQKSSHVPYRNSKLTQVLQSSLGGQAKTLMFVQLNPDIDSYSETISTLKFAERVSGVELGAARSNKEGRDVKELMEQVSSLKDIITKKDEEIERLQVKANGVKHGMNSLRYGSSSLSPGRRSAGSPRLCQRPSEDKRQGQTDKAASDMDNCSECSDKHSEAGSHRSMEDIRHRKEWLSPPKVAARDTSQNITEELAAGDMSQNVTEDFELLGFGDGDSEERLSDISDGDLSMGTETDGSMNSAIEFTLFPETAKPAEKSESTGKPSLPSKLTKPLQQKQVVRTTKSTRFSLTTKGKGSSSKVPLSGARKTVAGISSSAKTPKRWH</sequence>
<dbReference type="EMBL" id="CM051401">
    <property type="protein sequence ID" value="KAJ4712065.1"/>
    <property type="molecule type" value="Genomic_DNA"/>
</dbReference>
<dbReference type="Proteomes" id="UP001164539">
    <property type="component" value="Chromosome 8"/>
</dbReference>
<accession>A0ACC1XP30</accession>
<evidence type="ECO:0000313" key="2">
    <source>
        <dbReference type="Proteomes" id="UP001164539"/>
    </source>
</evidence>
<comment type="caution">
    <text evidence="1">The sequence shown here is derived from an EMBL/GenBank/DDBJ whole genome shotgun (WGS) entry which is preliminary data.</text>
</comment>
<reference evidence="1 2" key="1">
    <citation type="journal article" date="2023" name="Science">
        <title>Complex scaffold remodeling in plant triterpene biosynthesis.</title>
        <authorList>
            <person name="De La Pena R."/>
            <person name="Hodgson H."/>
            <person name="Liu J.C."/>
            <person name="Stephenson M.J."/>
            <person name="Martin A.C."/>
            <person name="Owen C."/>
            <person name="Harkess A."/>
            <person name="Leebens-Mack J."/>
            <person name="Jimenez L.E."/>
            <person name="Osbourn A."/>
            <person name="Sattely E.S."/>
        </authorList>
    </citation>
    <scope>NUCLEOTIDE SEQUENCE [LARGE SCALE GENOMIC DNA]</scope>
    <source>
        <strain evidence="2">cv. JPN11</strain>
        <tissue evidence="1">Leaf</tissue>
    </source>
</reference>
<organism evidence="1 2">
    <name type="scientific">Melia azedarach</name>
    <name type="common">Chinaberry tree</name>
    <dbReference type="NCBI Taxonomy" id="155640"/>
    <lineage>
        <taxon>Eukaryota</taxon>
        <taxon>Viridiplantae</taxon>
        <taxon>Streptophyta</taxon>
        <taxon>Embryophyta</taxon>
        <taxon>Tracheophyta</taxon>
        <taxon>Spermatophyta</taxon>
        <taxon>Magnoliopsida</taxon>
        <taxon>eudicotyledons</taxon>
        <taxon>Gunneridae</taxon>
        <taxon>Pentapetalae</taxon>
        <taxon>rosids</taxon>
        <taxon>malvids</taxon>
        <taxon>Sapindales</taxon>
        <taxon>Meliaceae</taxon>
        <taxon>Melia</taxon>
    </lineage>
</organism>
<keyword evidence="2" id="KW-1185">Reference proteome</keyword>
<proteinExistence type="predicted"/>